<dbReference type="Proteomes" id="UP000635606">
    <property type="component" value="Unassembled WGS sequence"/>
</dbReference>
<keyword evidence="2" id="KW-0288">FMN</keyword>
<dbReference type="GO" id="GO:0016491">
    <property type="term" value="F:oxidoreductase activity"/>
    <property type="evidence" value="ECO:0007669"/>
    <property type="project" value="UniProtKB-KW"/>
</dbReference>
<organism evidence="5 6">
    <name type="scientific">Virgisporangium ochraceum</name>
    <dbReference type="NCBI Taxonomy" id="65505"/>
    <lineage>
        <taxon>Bacteria</taxon>
        <taxon>Bacillati</taxon>
        <taxon>Actinomycetota</taxon>
        <taxon>Actinomycetes</taxon>
        <taxon>Micromonosporales</taxon>
        <taxon>Micromonosporaceae</taxon>
        <taxon>Virgisporangium</taxon>
    </lineage>
</organism>
<evidence type="ECO:0000313" key="5">
    <source>
        <dbReference type="EMBL" id="GIJ70776.1"/>
    </source>
</evidence>
<dbReference type="RefSeq" id="WP_203930669.1">
    <property type="nucleotide sequence ID" value="NZ_BOPH01000082.1"/>
</dbReference>
<keyword evidence="6" id="KW-1185">Reference proteome</keyword>
<evidence type="ECO:0000256" key="3">
    <source>
        <dbReference type="ARBA" id="ARBA00023002"/>
    </source>
</evidence>
<dbReference type="InterPro" id="IPR005025">
    <property type="entry name" value="FMN_Rdtase-like_dom"/>
</dbReference>
<dbReference type="PANTHER" id="PTHR43408:SF2">
    <property type="entry name" value="FMN REDUCTASE (NADPH)"/>
    <property type="match status" value="1"/>
</dbReference>
<keyword evidence="3" id="KW-0560">Oxidoreductase</keyword>
<reference evidence="5" key="1">
    <citation type="submission" date="2021-01" db="EMBL/GenBank/DDBJ databases">
        <title>Whole genome shotgun sequence of Virgisporangium ochraceum NBRC 16418.</title>
        <authorList>
            <person name="Komaki H."/>
            <person name="Tamura T."/>
        </authorList>
    </citation>
    <scope>NUCLEOTIDE SEQUENCE</scope>
    <source>
        <strain evidence="5">NBRC 16418</strain>
    </source>
</reference>
<dbReference type="Gene3D" id="3.40.50.360">
    <property type="match status" value="1"/>
</dbReference>
<dbReference type="InterPro" id="IPR029039">
    <property type="entry name" value="Flavoprotein-like_sf"/>
</dbReference>
<gene>
    <name evidence="5" type="ORF">Voc01_056930</name>
</gene>
<dbReference type="AlphaFoldDB" id="A0A8J4A0P3"/>
<evidence type="ECO:0000256" key="1">
    <source>
        <dbReference type="ARBA" id="ARBA00022630"/>
    </source>
</evidence>
<keyword evidence="1" id="KW-0285">Flavoprotein</keyword>
<dbReference type="EMBL" id="BOPH01000082">
    <property type="protein sequence ID" value="GIJ70776.1"/>
    <property type="molecule type" value="Genomic_DNA"/>
</dbReference>
<dbReference type="PANTHER" id="PTHR43408">
    <property type="entry name" value="FMN REDUCTASE (NADPH)"/>
    <property type="match status" value="1"/>
</dbReference>
<dbReference type="InterPro" id="IPR051814">
    <property type="entry name" value="NAD(P)H-dep_FMN_reductase"/>
</dbReference>
<comment type="caution">
    <text evidence="5">The sequence shown here is derived from an EMBL/GenBank/DDBJ whole genome shotgun (WGS) entry which is preliminary data.</text>
</comment>
<name>A0A8J4A0P3_9ACTN</name>
<dbReference type="SUPFAM" id="SSF52218">
    <property type="entry name" value="Flavoproteins"/>
    <property type="match status" value="1"/>
</dbReference>
<evidence type="ECO:0000259" key="4">
    <source>
        <dbReference type="Pfam" id="PF03358"/>
    </source>
</evidence>
<accession>A0A8J4A0P3</accession>
<feature type="domain" description="NADPH-dependent FMN reductase-like" evidence="4">
    <location>
        <begin position="2"/>
        <end position="139"/>
    </location>
</feature>
<evidence type="ECO:0000313" key="6">
    <source>
        <dbReference type="Proteomes" id="UP000635606"/>
    </source>
</evidence>
<dbReference type="InterPro" id="IPR023932">
    <property type="entry name" value="CE1759_FMN_reduct"/>
</dbReference>
<dbReference type="Pfam" id="PF03358">
    <property type="entry name" value="FMN_red"/>
    <property type="match status" value="1"/>
</dbReference>
<sequence length="178" mass="19000">MITIVSGGLGRPSSCRLLGERLAAATAPDADARSIEVRDHAHDLTEALLTGFVPPSLREALDAVRHADALIAVTPIFKASYSGLFKMFFDVLDDSALADRPVLLAAVGGTARHALALEHTVRPLFTYLRALVVPTAVYATAAEVADPDAALRDRICRAGRDLARLTLTADPRLVALHR</sequence>
<dbReference type="NCBIfam" id="TIGR04037">
    <property type="entry name" value="LLM_duo_CE1759"/>
    <property type="match status" value="1"/>
</dbReference>
<protein>
    <submittedName>
        <fullName evidence="5">FMN reductase</fullName>
    </submittedName>
</protein>
<evidence type="ECO:0000256" key="2">
    <source>
        <dbReference type="ARBA" id="ARBA00022643"/>
    </source>
</evidence>
<proteinExistence type="predicted"/>